<evidence type="ECO:0008006" key="5">
    <source>
        <dbReference type="Google" id="ProtNLM"/>
    </source>
</evidence>
<keyword evidence="1" id="KW-0479">Metal-binding</keyword>
<evidence type="ECO:0000256" key="2">
    <source>
        <dbReference type="SAM" id="MobiDB-lite"/>
    </source>
</evidence>
<organism evidence="3 4">
    <name type="scientific">Zestosphaera tikiterensis</name>
    <dbReference type="NCBI Taxonomy" id="1973259"/>
    <lineage>
        <taxon>Archaea</taxon>
        <taxon>Thermoproteota</taxon>
        <taxon>Thermoprotei</taxon>
        <taxon>Desulfurococcales</taxon>
        <taxon>Desulfurococcaceae</taxon>
        <taxon>Zestosphaera</taxon>
    </lineage>
</organism>
<dbReference type="AlphaFoldDB" id="A0A2R7Y4F8"/>
<accession>A0A2R7Y4F8</accession>
<evidence type="ECO:0000313" key="3">
    <source>
        <dbReference type="EMBL" id="PUA32363.1"/>
    </source>
</evidence>
<sequence length="147" mass="16317">MYLQTNEPPEEGPRPSGRGGGQPAIWRGVEVRNVRLVFKKGVVVEAKAESGEDYLRKMLETDEGARRVGEVAFGLNYDITKQTREILFDEKIGGTIHIALGSSYVKTGGKNVSAIHWDLVKGMKNGRVFADGDLIYENGKFLDEVFK</sequence>
<name>A0A2R7Y4F8_9CREN</name>
<protein>
    <recommendedName>
        <fullName evidence="5">Aminopeptidase</fullName>
    </recommendedName>
</protein>
<dbReference type="InterPro" id="IPR052170">
    <property type="entry name" value="M29_Exopeptidase"/>
</dbReference>
<dbReference type="PANTHER" id="PTHR34448:SF1">
    <property type="entry name" value="BLL6088 PROTEIN"/>
    <property type="match status" value="1"/>
</dbReference>
<comment type="caution">
    <text evidence="3">The sequence shown here is derived from an EMBL/GenBank/DDBJ whole genome shotgun (WGS) entry which is preliminary data.</text>
</comment>
<dbReference type="GO" id="GO:0046872">
    <property type="term" value="F:metal ion binding"/>
    <property type="evidence" value="ECO:0007669"/>
    <property type="project" value="UniProtKB-KW"/>
</dbReference>
<dbReference type="Proteomes" id="UP000244093">
    <property type="component" value="Unassembled WGS sequence"/>
</dbReference>
<dbReference type="EMBL" id="NBVN01000004">
    <property type="protein sequence ID" value="PUA32363.1"/>
    <property type="molecule type" value="Genomic_DNA"/>
</dbReference>
<dbReference type="Pfam" id="PF02073">
    <property type="entry name" value="Peptidase_M29"/>
    <property type="match status" value="1"/>
</dbReference>
<evidence type="ECO:0000313" key="4">
    <source>
        <dbReference type="Proteomes" id="UP000244093"/>
    </source>
</evidence>
<dbReference type="SUPFAM" id="SSF144052">
    <property type="entry name" value="Thermophilic metalloprotease-like"/>
    <property type="match status" value="1"/>
</dbReference>
<proteinExistence type="predicted"/>
<dbReference type="GO" id="GO:0006508">
    <property type="term" value="P:proteolysis"/>
    <property type="evidence" value="ECO:0007669"/>
    <property type="project" value="InterPro"/>
</dbReference>
<dbReference type="PANTHER" id="PTHR34448">
    <property type="entry name" value="AMINOPEPTIDASE"/>
    <property type="match status" value="1"/>
</dbReference>
<dbReference type="InterPro" id="IPR000787">
    <property type="entry name" value="Peptidase_M29"/>
</dbReference>
<evidence type="ECO:0000256" key="1">
    <source>
        <dbReference type="ARBA" id="ARBA00022723"/>
    </source>
</evidence>
<reference evidence="3 4" key="1">
    <citation type="journal article" date="2018" name="Syst. Appl. Microbiol.">
        <title>A new symbiotic nanoarchaeote (Candidatus Nanoclepta minutus) and its host (Zestosphaera tikiterensis gen. nov., sp. nov.) from a New Zealand hot spring.</title>
        <authorList>
            <person name="St John E."/>
            <person name="Liu Y."/>
            <person name="Podar M."/>
            <person name="Stott M.B."/>
            <person name="Meneghin J."/>
            <person name="Chen Z."/>
            <person name="Lagutin K."/>
            <person name="Mitchell K."/>
            <person name="Reysenbach A.L."/>
        </authorList>
    </citation>
    <scope>NUCLEOTIDE SEQUENCE [LARGE SCALE GENOMIC DNA]</scope>
    <source>
        <strain evidence="3">NZ3</strain>
    </source>
</reference>
<dbReference type="GO" id="GO:0004177">
    <property type="term" value="F:aminopeptidase activity"/>
    <property type="evidence" value="ECO:0007669"/>
    <property type="project" value="InterPro"/>
</dbReference>
<feature type="region of interest" description="Disordered" evidence="2">
    <location>
        <begin position="1"/>
        <end position="24"/>
    </location>
</feature>
<gene>
    <name evidence="3" type="ORF">B7O98_06815</name>
</gene>